<evidence type="ECO:0000313" key="2">
    <source>
        <dbReference type="Proteomes" id="UP000252387"/>
    </source>
</evidence>
<protein>
    <submittedName>
        <fullName evidence="1">Uncharacterized protein</fullName>
    </submittedName>
</protein>
<gene>
    <name evidence="1" type="ORF">DEO45_09985</name>
</gene>
<sequence length="234" mass="25571">MLTIEGIMNRDRAAVYESTTLTAVRETSKTTKNADLPEEIRSFVGDSDLETHTIKLIANQSARQEVHPEVKARIKAAHGLGVRALKAVPRVGAYRIDDPDGTFYLDNGVDEDLALWVDKAQEVTASIEAKGLGMAQLMKLGLGLAGDPQGAWFSALTKAKDIHEQREIERAFAEWADADSIASHIAYGIDVFCSNDMGNSNATNSILDVENRAWLTQTYGVQFMSFDDLLAGLP</sequence>
<dbReference type="EMBL" id="QFWQ01000006">
    <property type="protein sequence ID" value="RCS29498.1"/>
    <property type="molecule type" value="Genomic_DNA"/>
</dbReference>
<comment type="caution">
    <text evidence="1">The sequence shown here is derived from an EMBL/GenBank/DDBJ whole genome shotgun (WGS) entry which is preliminary data.</text>
</comment>
<organism evidence="1 2">
    <name type="scientific">Rhodanobacter denitrificans</name>
    <dbReference type="NCBI Taxonomy" id="666685"/>
    <lineage>
        <taxon>Bacteria</taxon>
        <taxon>Pseudomonadati</taxon>
        <taxon>Pseudomonadota</taxon>
        <taxon>Gammaproteobacteria</taxon>
        <taxon>Lysobacterales</taxon>
        <taxon>Rhodanobacteraceae</taxon>
        <taxon>Rhodanobacter</taxon>
    </lineage>
</organism>
<accession>A0A368KE97</accession>
<name>A0A368KE97_9GAMM</name>
<reference evidence="1 2" key="1">
    <citation type="submission" date="2018-05" db="EMBL/GenBank/DDBJ databases">
        <title>Draft genome sequence of Rhodanobacter denitrificans Yn1 isolated from gold copper mine.</title>
        <authorList>
            <person name="Yang N."/>
            <person name="Mazhar H.S."/>
            <person name="Rensing C."/>
        </authorList>
    </citation>
    <scope>NUCLEOTIDE SEQUENCE [LARGE SCALE GENOMIC DNA]</scope>
    <source>
        <strain evidence="1 2">Yn1</strain>
    </source>
</reference>
<keyword evidence="2" id="KW-1185">Reference proteome</keyword>
<proteinExistence type="predicted"/>
<dbReference type="Proteomes" id="UP000252387">
    <property type="component" value="Unassembled WGS sequence"/>
</dbReference>
<evidence type="ECO:0000313" key="1">
    <source>
        <dbReference type="EMBL" id="RCS29498.1"/>
    </source>
</evidence>
<dbReference type="AlphaFoldDB" id="A0A368KE97"/>